<dbReference type="GO" id="GO:0004325">
    <property type="term" value="F:ferrochelatase activity"/>
    <property type="evidence" value="ECO:0007669"/>
    <property type="project" value="UniProtKB-UniRule"/>
</dbReference>
<evidence type="ECO:0000256" key="8">
    <source>
        <dbReference type="RuleBase" id="RU004185"/>
    </source>
</evidence>
<keyword evidence="7" id="KW-0963">Cytoplasm</keyword>
<keyword evidence="10" id="KW-1185">Reference proteome</keyword>
<dbReference type="OrthoDB" id="9776380at2"/>
<keyword evidence="4 7" id="KW-0456">Lyase</keyword>
<comment type="similarity">
    <text evidence="7 8">Belongs to the ferrochelatase family.</text>
</comment>
<comment type="pathway">
    <text evidence="1 7">Porphyrin-containing compound metabolism; protoheme biosynthesis.</text>
</comment>
<evidence type="ECO:0000256" key="2">
    <source>
        <dbReference type="ARBA" id="ARBA00023004"/>
    </source>
</evidence>
<dbReference type="CDD" id="cd03411">
    <property type="entry name" value="Ferrochelatase_N"/>
    <property type="match status" value="1"/>
</dbReference>
<keyword evidence="5 7" id="KW-0627">Porphyrin biosynthesis</keyword>
<evidence type="ECO:0000256" key="5">
    <source>
        <dbReference type="ARBA" id="ARBA00023244"/>
    </source>
</evidence>
<dbReference type="InterPro" id="IPR033644">
    <property type="entry name" value="Ferrochelatase_C"/>
</dbReference>
<gene>
    <name evidence="7" type="primary">cpfC</name>
    <name evidence="9" type="ordered locus">Ccur_06370</name>
</gene>
<accession>C7MN63</accession>
<dbReference type="HOGENOM" id="CLU_018884_0_0_11"/>
<dbReference type="RefSeq" id="WP_012803041.1">
    <property type="nucleotide sequence ID" value="NC_013170.1"/>
</dbReference>
<dbReference type="eggNOG" id="COG0276">
    <property type="taxonomic scope" value="Bacteria"/>
</dbReference>
<proteinExistence type="inferred from homology"/>
<comment type="catalytic activity">
    <reaction evidence="6">
        <text>Fe-coproporphyrin III + 2 H(+) = coproporphyrin III + Fe(2+)</text>
        <dbReference type="Rhea" id="RHEA:49572"/>
        <dbReference type="ChEBI" id="CHEBI:15378"/>
        <dbReference type="ChEBI" id="CHEBI:29033"/>
        <dbReference type="ChEBI" id="CHEBI:68438"/>
        <dbReference type="ChEBI" id="CHEBI:131725"/>
        <dbReference type="EC" id="4.99.1.9"/>
    </reaction>
    <physiologicalReaction direction="right-to-left" evidence="6">
        <dbReference type="Rhea" id="RHEA:49574"/>
    </physiologicalReaction>
</comment>
<dbReference type="CDD" id="cd00419">
    <property type="entry name" value="Ferrochelatase_C"/>
    <property type="match status" value="1"/>
</dbReference>
<keyword evidence="2 7" id="KW-0408">Iron</keyword>
<sequence>MKTGIIIGNAGSPSAPTAEAVRDYLASFLVDRRIRPLPQPIWHLLLHGIILPRRPVKSALRYKRIWQPAGSPLVIAQDRLASLLQESFARSADDADAVNDTDTEVIVHSAMCYGAPSMTDALRALKDKGCNRIILLPLYPQSAYSSTYSVIDAFEQAIDALHWPDAADIQVIKRYADRPRYLDAIAGSIQKAGFGDRSDDKLLISLHAIPLKDERNGDSYRAQIHQMIEHIAERLESDVDDITLGFQSVFGPHKASWTTPLSTDILKKWHDEGLTSRVFFICPGFALDCLETLHDIPREMMALLEFGATADDLEVLAAAGDTAAAAALAAIDEAQRRMVETTETLSLAGDEARFKGVRCLGPSPEEVALLHEVALDALNLFKRVGKEGSDVN</sequence>
<dbReference type="EMBL" id="CP001682">
    <property type="protein sequence ID" value="ACU94353.1"/>
    <property type="molecule type" value="Genomic_DNA"/>
</dbReference>
<keyword evidence="3 7" id="KW-0350">Heme biosynthesis</keyword>
<dbReference type="PANTHER" id="PTHR11108:SF1">
    <property type="entry name" value="FERROCHELATASE, MITOCHONDRIAL"/>
    <property type="match status" value="1"/>
</dbReference>
<dbReference type="GO" id="GO:0006783">
    <property type="term" value="P:heme biosynthetic process"/>
    <property type="evidence" value="ECO:0007669"/>
    <property type="project" value="UniProtKB-UniRule"/>
</dbReference>
<evidence type="ECO:0000313" key="10">
    <source>
        <dbReference type="Proteomes" id="UP000000954"/>
    </source>
</evidence>
<dbReference type="KEGG" id="ccu:Ccur_06370"/>
<feature type="binding site" evidence="7">
    <location>
        <begin position="61"/>
        <end position="62"/>
    </location>
    <ligand>
        <name>Fe-coproporphyrin III</name>
        <dbReference type="ChEBI" id="CHEBI:68438"/>
    </ligand>
</feature>
<feature type="binding site" evidence="7">
    <location>
        <position position="291"/>
    </location>
    <ligand>
        <name>Fe(2+)</name>
        <dbReference type="ChEBI" id="CHEBI:29033"/>
    </ligand>
</feature>
<dbReference type="Proteomes" id="UP000000954">
    <property type="component" value="Chromosome"/>
</dbReference>
<feature type="binding site" evidence="7">
    <location>
        <position position="207"/>
    </location>
    <ligand>
        <name>Fe(2+)</name>
        <dbReference type="ChEBI" id="CHEBI:29033"/>
    </ligand>
</feature>
<evidence type="ECO:0000256" key="4">
    <source>
        <dbReference type="ARBA" id="ARBA00023239"/>
    </source>
</evidence>
<evidence type="ECO:0000256" key="1">
    <source>
        <dbReference type="ARBA" id="ARBA00004744"/>
    </source>
</evidence>
<comment type="subcellular location">
    <subcellularLocation>
        <location evidence="7">Cytoplasm</location>
    </subcellularLocation>
</comment>
<name>C7MN63_CRYCD</name>
<dbReference type="NCBIfam" id="TIGR00109">
    <property type="entry name" value="hemH"/>
    <property type="match status" value="1"/>
</dbReference>
<comment type="function">
    <text evidence="7">Involved in coproporphyrin-dependent heme b biosynthesis. Catalyzes the insertion of ferrous iron into coproporphyrin III to form Fe-coproporphyrin III.</text>
</comment>
<dbReference type="PANTHER" id="PTHR11108">
    <property type="entry name" value="FERROCHELATASE"/>
    <property type="match status" value="1"/>
</dbReference>
<evidence type="ECO:0000313" key="9">
    <source>
        <dbReference type="EMBL" id="ACU94353.1"/>
    </source>
</evidence>
<protein>
    <recommendedName>
        <fullName evidence="7">Coproporphyrin III ferrochelatase</fullName>
        <ecNumber evidence="7">4.99.1.9</ecNumber>
    </recommendedName>
</protein>
<dbReference type="EC" id="4.99.1.9" evidence="7"/>
<dbReference type="GO" id="GO:0005737">
    <property type="term" value="C:cytoplasm"/>
    <property type="evidence" value="ECO:0007669"/>
    <property type="project" value="UniProtKB-SubCell"/>
</dbReference>
<dbReference type="Gene3D" id="3.40.50.1400">
    <property type="match status" value="2"/>
</dbReference>
<dbReference type="UniPathway" id="UPA00252"/>
<keyword evidence="7" id="KW-0479">Metal-binding</keyword>
<dbReference type="InterPro" id="IPR033659">
    <property type="entry name" value="Ferrochelatase_N"/>
</dbReference>
<dbReference type="AlphaFoldDB" id="C7MN63"/>
<dbReference type="HAMAP" id="MF_00323">
    <property type="entry name" value="Ferrochelatase"/>
    <property type="match status" value="1"/>
</dbReference>
<reference evidence="9 10" key="1">
    <citation type="journal article" date="2009" name="Stand. Genomic Sci.">
        <title>Complete genome sequence of Cryptobacterium curtum type strain (12-3).</title>
        <authorList>
            <person name="Mavrommatis K."/>
            <person name="Pukall R."/>
            <person name="Rohde C."/>
            <person name="Chen F."/>
            <person name="Sims D."/>
            <person name="Brettin T."/>
            <person name="Kuske C."/>
            <person name="Detter J.C."/>
            <person name="Han C."/>
            <person name="Lapidus A."/>
            <person name="Copeland A."/>
            <person name="Glavina Del Rio T."/>
            <person name="Nolan M."/>
            <person name="Lucas S."/>
            <person name="Tice H."/>
            <person name="Cheng J.F."/>
            <person name="Bruce D."/>
            <person name="Goodwin L."/>
            <person name="Pitluck S."/>
            <person name="Ovchinnikova G."/>
            <person name="Pati A."/>
            <person name="Ivanova N."/>
            <person name="Chen A."/>
            <person name="Palaniappan K."/>
            <person name="Chain P."/>
            <person name="D'haeseleer P."/>
            <person name="Goker M."/>
            <person name="Bristow J."/>
            <person name="Eisen J.A."/>
            <person name="Markowitz V."/>
            <person name="Hugenholtz P."/>
            <person name="Rohde M."/>
            <person name="Klenk H.P."/>
            <person name="Kyrpides N.C."/>
        </authorList>
    </citation>
    <scope>NUCLEOTIDE SEQUENCE [LARGE SCALE GENOMIC DNA]</scope>
    <source>
        <strain evidence="10">ATCC 700683 / DSM 15641 / 12-3</strain>
    </source>
</reference>
<dbReference type="InterPro" id="IPR001015">
    <property type="entry name" value="Ferrochelatase"/>
</dbReference>
<comment type="caution">
    <text evidence="7">Lacks conserved residue(s) required for the propagation of feature annotation.</text>
</comment>
<dbReference type="GO" id="GO:0046872">
    <property type="term" value="F:metal ion binding"/>
    <property type="evidence" value="ECO:0007669"/>
    <property type="project" value="UniProtKB-KW"/>
</dbReference>
<dbReference type="Pfam" id="PF00762">
    <property type="entry name" value="Ferrochelatase"/>
    <property type="match status" value="1"/>
</dbReference>
<dbReference type="STRING" id="469378.Ccur_06370"/>
<evidence type="ECO:0000256" key="7">
    <source>
        <dbReference type="HAMAP-Rule" id="MF_00323"/>
    </source>
</evidence>
<dbReference type="SUPFAM" id="SSF53800">
    <property type="entry name" value="Chelatase"/>
    <property type="match status" value="1"/>
</dbReference>
<evidence type="ECO:0000256" key="6">
    <source>
        <dbReference type="ARBA" id="ARBA00024536"/>
    </source>
</evidence>
<evidence type="ECO:0000256" key="3">
    <source>
        <dbReference type="ARBA" id="ARBA00023133"/>
    </source>
</evidence>
<organism evidence="9 10">
    <name type="scientific">Cryptobacterium curtum (strain ATCC 700683 / DSM 15641 / CCUG 43107 / 12-3)</name>
    <dbReference type="NCBI Taxonomy" id="469378"/>
    <lineage>
        <taxon>Bacteria</taxon>
        <taxon>Bacillati</taxon>
        <taxon>Actinomycetota</taxon>
        <taxon>Coriobacteriia</taxon>
        <taxon>Eggerthellales</taxon>
        <taxon>Eggerthellaceae</taxon>
        <taxon>Cryptobacterium</taxon>
    </lineage>
</organism>